<evidence type="ECO:0000313" key="3">
    <source>
        <dbReference type="Proteomes" id="UP000037755"/>
    </source>
</evidence>
<keyword evidence="1" id="KW-0732">Signal</keyword>
<evidence type="ECO:0008006" key="4">
    <source>
        <dbReference type="Google" id="ProtNLM"/>
    </source>
</evidence>
<dbReference type="Proteomes" id="UP000037755">
    <property type="component" value="Unassembled WGS sequence"/>
</dbReference>
<keyword evidence="3" id="KW-1185">Reference proteome</keyword>
<feature type="signal peptide" evidence="1">
    <location>
        <begin position="1"/>
        <end position="18"/>
    </location>
</feature>
<dbReference type="EMBL" id="LIYD01000005">
    <property type="protein sequence ID" value="KOS06766.1"/>
    <property type="molecule type" value="Genomic_DNA"/>
</dbReference>
<proteinExistence type="predicted"/>
<protein>
    <recommendedName>
        <fullName evidence="4">DUF4861 domain-containing protein</fullName>
    </recommendedName>
</protein>
<dbReference type="STRING" id="1202724.AM493_12590"/>
<organism evidence="2 3">
    <name type="scientific">Flavobacterium akiainvivens</name>
    <dbReference type="NCBI Taxonomy" id="1202724"/>
    <lineage>
        <taxon>Bacteria</taxon>
        <taxon>Pseudomonadati</taxon>
        <taxon>Bacteroidota</taxon>
        <taxon>Flavobacteriia</taxon>
        <taxon>Flavobacteriales</taxon>
        <taxon>Flavobacteriaceae</taxon>
        <taxon>Flavobacterium</taxon>
    </lineage>
</organism>
<gene>
    <name evidence="2" type="ORF">AM493_12590</name>
</gene>
<accession>A0A0M9VIJ6</accession>
<feature type="chain" id="PRO_5005839276" description="DUF4861 domain-containing protein" evidence="1">
    <location>
        <begin position="19"/>
        <end position="251"/>
    </location>
</feature>
<dbReference type="RefSeq" id="WP_054408388.1">
    <property type="nucleotide sequence ID" value="NZ_FOYA01000025.1"/>
</dbReference>
<dbReference type="AlphaFoldDB" id="A0A0M9VIJ6"/>
<evidence type="ECO:0000256" key="1">
    <source>
        <dbReference type="SAM" id="SignalP"/>
    </source>
</evidence>
<evidence type="ECO:0000313" key="2">
    <source>
        <dbReference type="EMBL" id="KOS06766.1"/>
    </source>
</evidence>
<reference evidence="2 3" key="1">
    <citation type="submission" date="2015-08" db="EMBL/GenBank/DDBJ databases">
        <title>Whole genome sequence of Flavobacterium akiainvivens IK-1T, from decaying Wikstroemia oahuensis, an endemic Hawaiian shrub.</title>
        <authorList>
            <person name="Wan X."/>
            <person name="Hou S."/>
            <person name="Saito J."/>
            <person name="Donachie S."/>
        </authorList>
    </citation>
    <scope>NUCLEOTIDE SEQUENCE [LARGE SCALE GENOMIC DNA]</scope>
    <source>
        <strain evidence="2 3">IK-1</strain>
    </source>
</reference>
<comment type="caution">
    <text evidence="2">The sequence shown here is derived from an EMBL/GenBank/DDBJ whole genome shotgun (WGS) entry which is preliminary data.</text>
</comment>
<dbReference type="OrthoDB" id="7433394at2"/>
<name>A0A0M9VIJ6_9FLAO</name>
<sequence>MKKLLLSLTLFVGICANAQNLSADHKAVIADFVSCFKDNNEQKLTERIAFPLKREYPLPSIKNEREFFKRFDEVFDKEFVEQIKKSGNGEGWDAVGWRGIMLGAGDIWLDEDGNIISINHQSPVEAKMRKALIAAERETVHESVKEYKEPVMVMFTDKFTIRIDRMENGKYRYASWKRQAKMDSKPELIVLNGSFEPQGSGGNHYYRFANGKYVYICGITVIGEDDAPPAYLTVLKNGTEILNQDAEVFEP</sequence>
<dbReference type="PATRIC" id="fig|1202724.3.peg.2606"/>